<evidence type="ECO:0000313" key="3">
    <source>
        <dbReference type="Proteomes" id="UP000029738"/>
    </source>
</evidence>
<dbReference type="STRING" id="1479485.DA73_0223560"/>
<evidence type="ECO:0000313" key="2">
    <source>
        <dbReference type="EMBL" id="KIE11351.1"/>
    </source>
</evidence>
<dbReference type="EMBL" id="JHEG02000048">
    <property type="protein sequence ID" value="KIE11351.1"/>
    <property type="molecule type" value="Genomic_DNA"/>
</dbReference>
<evidence type="ECO:0000313" key="1">
    <source>
        <dbReference type="EMBL" id="KAF3884043.1"/>
    </source>
</evidence>
<dbReference type="Proteomes" id="UP000029738">
    <property type="component" value="Unassembled WGS sequence"/>
</dbReference>
<reference evidence="1" key="2">
    <citation type="submission" date="2019-11" db="EMBL/GenBank/DDBJ databases">
        <title>Improved Assembly of Tolypothrix boutellei genome.</title>
        <authorList>
            <person name="Sarangi A.N."/>
            <person name="Mukherjee M."/>
            <person name="Ghosh S."/>
            <person name="Singh D."/>
            <person name="Das A."/>
            <person name="Kant S."/>
            <person name="Prusty A."/>
            <person name="Tripathy S."/>
        </authorList>
    </citation>
    <scope>NUCLEOTIDE SEQUENCE</scope>
    <source>
        <strain evidence="1">VB521301</strain>
    </source>
</reference>
<organism evidence="2">
    <name type="scientific">Tolypothrix bouteillei VB521301</name>
    <dbReference type="NCBI Taxonomy" id="1479485"/>
    <lineage>
        <taxon>Bacteria</taxon>
        <taxon>Bacillati</taxon>
        <taxon>Cyanobacteriota</taxon>
        <taxon>Cyanophyceae</taxon>
        <taxon>Nostocales</taxon>
        <taxon>Tolypothrichaceae</taxon>
        <taxon>Tolypothrix</taxon>
    </lineage>
</organism>
<dbReference type="EMBL" id="JHEG04000001">
    <property type="protein sequence ID" value="KAF3884043.1"/>
    <property type="molecule type" value="Genomic_DNA"/>
</dbReference>
<proteinExistence type="predicted"/>
<name>A0A0C1NEX7_9CYAN</name>
<accession>A0A0C1NEX7</accession>
<reference evidence="2" key="1">
    <citation type="journal article" date="2015" name="Genome Announc.">
        <title>Draft Genome Sequence of Tolypothrix boutellei Strain VB521301.</title>
        <authorList>
            <person name="Chandrababunaidu M.M."/>
            <person name="Singh D."/>
            <person name="Sen D."/>
            <person name="Bhan S."/>
            <person name="Das S."/>
            <person name="Gupta A."/>
            <person name="Adhikary S.P."/>
            <person name="Tripathy S."/>
        </authorList>
    </citation>
    <scope>NUCLEOTIDE SEQUENCE</scope>
    <source>
        <strain evidence="2">VB521301</strain>
    </source>
</reference>
<protein>
    <submittedName>
        <fullName evidence="2">Uncharacterized protein</fullName>
    </submittedName>
</protein>
<comment type="caution">
    <text evidence="2">The sequence shown here is derived from an EMBL/GenBank/DDBJ whole genome shotgun (WGS) entry which is preliminary data.</text>
</comment>
<sequence>MESLGLTEIFANIASELLRLQRTEELERDYLIRTYGKRSRYLLTQKELLEFLEYLNTQPTPNVSSQRSFKLGYDEDIYAFKQPTNTIDLVGRTSVEMHRIQWTEELGRDYLIRTYGKRSRHLLTEEEFLDFLSYLESQPTHSSNNLIADHRGEAQIVELVAKVDLEIQRLGWTTQKQREYLLKIYGKYSLYLFTQEQLQDFLNYLKSLPASSD</sequence>
<keyword evidence="3" id="KW-1185">Reference proteome</keyword>
<gene>
    <name evidence="2" type="ORF">DA73_0223560</name>
    <name evidence="1" type="ORF">DA73_0400019415</name>
</gene>
<dbReference type="RefSeq" id="WP_038075059.1">
    <property type="nucleotide sequence ID" value="NZ_JHEG04000001.1"/>
</dbReference>
<dbReference type="AlphaFoldDB" id="A0A0C1NEX7"/>